<dbReference type="Pfam" id="PF19269">
    <property type="entry name" value="Anticodon_2"/>
    <property type="match status" value="1"/>
</dbReference>
<keyword evidence="7 11" id="KW-0067">ATP-binding</keyword>
<dbReference type="InterPro" id="IPR045462">
    <property type="entry name" value="aa-tRNA-synth_I_cd-bd"/>
</dbReference>
<dbReference type="FunFam" id="3.40.50.620:FF:000007">
    <property type="entry name" value="Glutamate--tRNA ligase"/>
    <property type="match status" value="1"/>
</dbReference>
<dbReference type="Pfam" id="PF00749">
    <property type="entry name" value="tRNA-synt_1c"/>
    <property type="match status" value="1"/>
</dbReference>
<evidence type="ECO:0000313" key="14">
    <source>
        <dbReference type="EMBL" id="EHO63388.1"/>
    </source>
</evidence>
<dbReference type="InterPro" id="IPR049940">
    <property type="entry name" value="GluQ/Sye"/>
</dbReference>
<evidence type="ECO:0000256" key="8">
    <source>
        <dbReference type="ARBA" id="ARBA00022917"/>
    </source>
</evidence>
<feature type="binding site" evidence="11">
    <location>
        <position position="108"/>
    </location>
    <ligand>
        <name>Zn(2+)</name>
        <dbReference type="ChEBI" id="CHEBI:29105"/>
    </ligand>
</feature>
<evidence type="ECO:0000313" key="15">
    <source>
        <dbReference type="Proteomes" id="UP000003277"/>
    </source>
</evidence>
<dbReference type="EMBL" id="ADLT01000016">
    <property type="protein sequence ID" value="EHO63388.1"/>
    <property type="molecule type" value="Genomic_DNA"/>
</dbReference>
<evidence type="ECO:0000256" key="7">
    <source>
        <dbReference type="ARBA" id="ARBA00022840"/>
    </source>
</evidence>
<dbReference type="GO" id="GO:0005524">
    <property type="term" value="F:ATP binding"/>
    <property type="evidence" value="ECO:0007669"/>
    <property type="project" value="UniProtKB-UniRule"/>
</dbReference>
<dbReference type="AlphaFoldDB" id="H1CZ84"/>
<dbReference type="GO" id="GO:0000049">
    <property type="term" value="F:tRNA binding"/>
    <property type="evidence" value="ECO:0007669"/>
    <property type="project" value="InterPro"/>
</dbReference>
<dbReference type="PRINTS" id="PR00987">
    <property type="entry name" value="TRNASYNTHGLU"/>
</dbReference>
<comment type="subunit">
    <text evidence="3 11">Monomer.</text>
</comment>
<dbReference type="RefSeq" id="WP_008859176.1">
    <property type="nucleotide sequence ID" value="NZ_JH591187.1"/>
</dbReference>
<gene>
    <name evidence="11" type="primary">gltX</name>
    <name evidence="14" type="ORF">HMPREF9453_00672</name>
</gene>
<dbReference type="GO" id="GO:0004818">
    <property type="term" value="F:glutamate-tRNA ligase activity"/>
    <property type="evidence" value="ECO:0007669"/>
    <property type="project" value="UniProtKB-UniRule"/>
</dbReference>
<dbReference type="eggNOG" id="COG0008">
    <property type="taxonomic scope" value="Bacteria"/>
</dbReference>
<keyword evidence="5 11" id="KW-0436">Ligase</keyword>
<evidence type="ECO:0000256" key="5">
    <source>
        <dbReference type="ARBA" id="ARBA00022598"/>
    </source>
</evidence>
<feature type="short sequence motif" description="'HIGH' region" evidence="11">
    <location>
        <begin position="11"/>
        <end position="21"/>
    </location>
</feature>
<dbReference type="PANTHER" id="PTHR43311:SF2">
    <property type="entry name" value="GLUTAMATE--TRNA LIGASE, MITOCHONDRIAL-RELATED"/>
    <property type="match status" value="1"/>
</dbReference>
<name>H1CZ84_9FIRM</name>
<dbReference type="InterPro" id="IPR033910">
    <property type="entry name" value="GluRS_core"/>
</dbReference>
<dbReference type="STRING" id="742743.HMPREF9453_00672"/>
<evidence type="ECO:0000256" key="1">
    <source>
        <dbReference type="ARBA" id="ARBA00004496"/>
    </source>
</evidence>
<dbReference type="InterPro" id="IPR020751">
    <property type="entry name" value="aa-tRNA-synth_I_codon-bd_sub2"/>
</dbReference>
<reference evidence="14 15" key="1">
    <citation type="submission" date="2011-11" db="EMBL/GenBank/DDBJ databases">
        <title>The Genome Sequence of Dialister succinatiphilus YIT 11850.</title>
        <authorList>
            <consortium name="The Broad Institute Genome Sequencing Platform"/>
            <person name="Earl A."/>
            <person name="Ward D."/>
            <person name="Feldgarden M."/>
            <person name="Gevers D."/>
            <person name="Morotomi M."/>
            <person name="Young S.K."/>
            <person name="Zeng Q."/>
            <person name="Gargeya S."/>
            <person name="Fitzgerald M."/>
            <person name="Haas B."/>
            <person name="Abouelleil A."/>
            <person name="Alvarado L."/>
            <person name="Arachchi H.M."/>
            <person name="Berlin A."/>
            <person name="Brown A."/>
            <person name="Chapman S.B."/>
            <person name="Dunbar C."/>
            <person name="Gearin G."/>
            <person name="Goldberg J."/>
            <person name="Griggs A."/>
            <person name="Gujja S."/>
            <person name="Heiman D."/>
            <person name="Howarth C."/>
            <person name="Lui A."/>
            <person name="MacDonald P.J.P."/>
            <person name="Montmayeur A."/>
            <person name="Murphy C."/>
            <person name="Neiman D."/>
            <person name="Pearson M."/>
            <person name="Priest M."/>
            <person name="Roberts A."/>
            <person name="Saif S."/>
            <person name="Shea T."/>
            <person name="Sisk P."/>
            <person name="Stolte C."/>
            <person name="Sykes S."/>
            <person name="Wortman J."/>
            <person name="Nusbaum C."/>
            <person name="Birren B."/>
        </authorList>
    </citation>
    <scope>NUCLEOTIDE SEQUENCE [LARGE SCALE GENOMIC DNA]</scope>
    <source>
        <strain evidence="14 15">YIT 11850</strain>
    </source>
</reference>
<keyword evidence="6 11" id="KW-0547">Nucleotide-binding</keyword>
<protein>
    <recommendedName>
        <fullName evidence="11">Glutamate--tRNA ligase</fullName>
        <ecNumber evidence="11">6.1.1.17</ecNumber>
    </recommendedName>
    <alternativeName>
        <fullName evidence="11">Glutamyl-tRNA synthetase</fullName>
        <shortName evidence="11">GluRS</shortName>
    </alternativeName>
</protein>
<comment type="caution">
    <text evidence="14">The sequence shown here is derived from an EMBL/GenBank/DDBJ whole genome shotgun (WGS) entry which is preliminary data.</text>
</comment>
<dbReference type="OrthoDB" id="9801560at2"/>
<feature type="domain" description="Glutamyl/glutaminyl-tRNA synthetase class Ib catalytic" evidence="12">
    <location>
        <begin position="4"/>
        <end position="321"/>
    </location>
</feature>
<dbReference type="HOGENOM" id="CLU_015768_6_3_9"/>
<feature type="domain" description="Aminoacyl-tRNA synthetase class I anticodon-binding" evidence="13">
    <location>
        <begin position="335"/>
        <end position="481"/>
    </location>
</feature>
<dbReference type="SUPFAM" id="SSF48163">
    <property type="entry name" value="An anticodon-binding domain of class I aminoacyl-tRNA synthetases"/>
    <property type="match status" value="1"/>
</dbReference>
<dbReference type="SUPFAM" id="SSF52374">
    <property type="entry name" value="Nucleotidylyl transferase"/>
    <property type="match status" value="1"/>
</dbReference>
<feature type="binding site" evidence="11">
    <location>
        <position position="137"/>
    </location>
    <ligand>
        <name>Zn(2+)</name>
        <dbReference type="ChEBI" id="CHEBI:29105"/>
    </ligand>
</feature>
<comment type="catalytic activity">
    <reaction evidence="10 11">
        <text>tRNA(Glu) + L-glutamate + ATP = L-glutamyl-tRNA(Glu) + AMP + diphosphate</text>
        <dbReference type="Rhea" id="RHEA:23540"/>
        <dbReference type="Rhea" id="RHEA-COMP:9663"/>
        <dbReference type="Rhea" id="RHEA-COMP:9680"/>
        <dbReference type="ChEBI" id="CHEBI:29985"/>
        <dbReference type="ChEBI" id="CHEBI:30616"/>
        <dbReference type="ChEBI" id="CHEBI:33019"/>
        <dbReference type="ChEBI" id="CHEBI:78442"/>
        <dbReference type="ChEBI" id="CHEBI:78520"/>
        <dbReference type="ChEBI" id="CHEBI:456215"/>
        <dbReference type="EC" id="6.1.1.17"/>
    </reaction>
</comment>
<feature type="binding site" evidence="11">
    <location>
        <position position="135"/>
    </location>
    <ligand>
        <name>Zn(2+)</name>
        <dbReference type="ChEBI" id="CHEBI:29105"/>
    </ligand>
</feature>
<dbReference type="Gene3D" id="3.40.50.620">
    <property type="entry name" value="HUPs"/>
    <property type="match status" value="1"/>
</dbReference>
<keyword evidence="9 11" id="KW-0030">Aminoacyl-tRNA synthetase</keyword>
<comment type="similarity">
    <text evidence="2 11">Belongs to the class-I aminoacyl-tRNA synthetase family. Glutamate--tRNA ligase type 1 subfamily.</text>
</comment>
<dbReference type="InterPro" id="IPR008925">
    <property type="entry name" value="aa_tRNA-synth_I_cd-bd_sf"/>
</dbReference>
<dbReference type="CDD" id="cd00808">
    <property type="entry name" value="GluRS_core"/>
    <property type="match status" value="1"/>
</dbReference>
<dbReference type="PATRIC" id="fig|742743.3.peg.683"/>
<organism evidence="14 15">
    <name type="scientific">Dialister succinatiphilus YIT 11850</name>
    <dbReference type="NCBI Taxonomy" id="742743"/>
    <lineage>
        <taxon>Bacteria</taxon>
        <taxon>Bacillati</taxon>
        <taxon>Bacillota</taxon>
        <taxon>Negativicutes</taxon>
        <taxon>Veillonellales</taxon>
        <taxon>Veillonellaceae</taxon>
        <taxon>Dialister</taxon>
    </lineage>
</organism>
<evidence type="ECO:0000259" key="12">
    <source>
        <dbReference type="Pfam" id="PF00749"/>
    </source>
</evidence>
<comment type="subcellular location">
    <subcellularLocation>
        <location evidence="1 11">Cytoplasm</location>
    </subcellularLocation>
</comment>
<dbReference type="InterPro" id="IPR004527">
    <property type="entry name" value="Glu-tRNA-ligase_bac/mito"/>
</dbReference>
<dbReference type="InterPro" id="IPR014729">
    <property type="entry name" value="Rossmann-like_a/b/a_fold"/>
</dbReference>
<evidence type="ECO:0000256" key="4">
    <source>
        <dbReference type="ARBA" id="ARBA00022490"/>
    </source>
</evidence>
<dbReference type="GO" id="GO:0005829">
    <property type="term" value="C:cytosol"/>
    <property type="evidence" value="ECO:0007669"/>
    <property type="project" value="TreeGrafter"/>
</dbReference>
<evidence type="ECO:0000256" key="11">
    <source>
        <dbReference type="HAMAP-Rule" id="MF_00022"/>
    </source>
</evidence>
<evidence type="ECO:0000256" key="9">
    <source>
        <dbReference type="ARBA" id="ARBA00023146"/>
    </source>
</evidence>
<dbReference type="EC" id="6.1.1.17" evidence="11"/>
<evidence type="ECO:0000256" key="3">
    <source>
        <dbReference type="ARBA" id="ARBA00011245"/>
    </source>
</evidence>
<dbReference type="GO" id="GO:0006424">
    <property type="term" value="P:glutamyl-tRNA aminoacylation"/>
    <property type="evidence" value="ECO:0007669"/>
    <property type="project" value="UniProtKB-UniRule"/>
</dbReference>
<dbReference type="InterPro" id="IPR020058">
    <property type="entry name" value="Glu/Gln-tRNA-synth_Ib_cat-dom"/>
</dbReference>
<comment type="function">
    <text evidence="11">Catalyzes the attachment of glutamate to tRNA(Glu) in a two-step reaction: glutamate is first activated by ATP to form Glu-AMP and then transferred to the acceptor end of tRNA(Glu).</text>
</comment>
<dbReference type="GO" id="GO:0008270">
    <property type="term" value="F:zinc ion binding"/>
    <property type="evidence" value="ECO:0007669"/>
    <property type="project" value="UniProtKB-UniRule"/>
</dbReference>
<feature type="binding site" evidence="11">
    <location>
        <position position="255"/>
    </location>
    <ligand>
        <name>ATP</name>
        <dbReference type="ChEBI" id="CHEBI:30616"/>
    </ligand>
</feature>
<dbReference type="Proteomes" id="UP000003277">
    <property type="component" value="Unassembled WGS sequence"/>
</dbReference>
<proteinExistence type="inferred from homology"/>
<dbReference type="InterPro" id="IPR001412">
    <property type="entry name" value="aa-tRNA-synth_I_CS"/>
</dbReference>
<evidence type="ECO:0000256" key="10">
    <source>
        <dbReference type="ARBA" id="ARBA00048351"/>
    </source>
</evidence>
<comment type="cofactor">
    <cofactor evidence="11">
        <name>Zn(2+)</name>
        <dbReference type="ChEBI" id="CHEBI:29105"/>
    </cofactor>
    <text evidence="11">Binds 1 zinc ion per subunit.</text>
</comment>
<keyword evidence="15" id="KW-1185">Reference proteome</keyword>
<feature type="binding site" evidence="11">
    <location>
        <position position="110"/>
    </location>
    <ligand>
        <name>Zn(2+)</name>
        <dbReference type="ChEBI" id="CHEBI:29105"/>
    </ligand>
</feature>
<keyword evidence="11" id="KW-0479">Metal-binding</keyword>
<evidence type="ECO:0000259" key="13">
    <source>
        <dbReference type="Pfam" id="PF19269"/>
    </source>
</evidence>
<evidence type="ECO:0000256" key="6">
    <source>
        <dbReference type="ARBA" id="ARBA00022741"/>
    </source>
</evidence>
<keyword evidence="8 11" id="KW-0648">Protein biosynthesis</keyword>
<keyword evidence="11" id="KW-0862">Zinc</keyword>
<dbReference type="HAMAP" id="MF_00022">
    <property type="entry name" value="Glu_tRNA_synth_type1"/>
    <property type="match status" value="1"/>
</dbReference>
<dbReference type="FunFam" id="1.10.10.350:FF:000002">
    <property type="entry name" value="Glutamate--tRNA ligase"/>
    <property type="match status" value="1"/>
</dbReference>
<keyword evidence="4 11" id="KW-0963">Cytoplasm</keyword>
<dbReference type="NCBIfam" id="TIGR00464">
    <property type="entry name" value="gltX_bact"/>
    <property type="match status" value="1"/>
</dbReference>
<evidence type="ECO:0000256" key="2">
    <source>
        <dbReference type="ARBA" id="ARBA00007894"/>
    </source>
</evidence>
<accession>H1CZ84</accession>
<dbReference type="InterPro" id="IPR000924">
    <property type="entry name" value="Glu/Gln-tRNA-synth"/>
</dbReference>
<sequence>MEKKLKVRFAPSPTGPFHIGGARSALFNWLVARHAGGTFLVRIEDTDLKRSSRESEENIKDSLKWLGLTWDEGIDVGGENGPYRQTERLDIYKKEVQRLLDEGKAYYCYCTEEELEESRKKQVAAGQTPVYDDHCRHLTEEQVAQYKAEGRKPVIRLKVRKDGVFAFDDMVRGHVEFQASGVGDFIIVKSDGIPVYNFAVVIDDSLMGVTHVIRAEEHLSNTPRQLAIYEALGYPIPKFGHISLILGADHKKMSKRHGATSVTEYRNMGYLPDAMVNYLALLGWAPKGEQEIFTRDELIKQFSMKRVSSNDAVFDIEKLNWINFQYMKKLSPEQLLDLTLPFIEKAGYVKTPLSSEQKDWLTRVVWYVRDHLYYGAQAPENVKLFFEDLPEVTDEETLSIMKQETSGKIITAFADALEKLETFDEASIKKCFSSLMKETGIKGKAAFEPVRIALTGVTHGPGLYDMIALFGREKTLSRLRDSLKYC</sequence>
<dbReference type="PANTHER" id="PTHR43311">
    <property type="entry name" value="GLUTAMATE--TRNA LIGASE"/>
    <property type="match status" value="1"/>
</dbReference>
<dbReference type="Gene3D" id="1.10.10.350">
    <property type="match status" value="1"/>
</dbReference>
<feature type="short sequence motif" description="'KMSKS' region" evidence="11">
    <location>
        <begin position="252"/>
        <end position="256"/>
    </location>
</feature>
<dbReference type="PROSITE" id="PS00178">
    <property type="entry name" value="AA_TRNA_LIGASE_I"/>
    <property type="match status" value="1"/>
</dbReference>